<dbReference type="Pfam" id="PF20508">
    <property type="entry name" value="DUF6734"/>
    <property type="match status" value="1"/>
</dbReference>
<dbReference type="Proteomes" id="UP001227317">
    <property type="component" value="Unassembled WGS sequence"/>
</dbReference>
<reference evidence="2 3" key="1">
    <citation type="submission" date="2023-06" db="EMBL/GenBank/DDBJ databases">
        <title>Azospirillum isscasensis sp.nov, a bacterium isolated from rhizosphere soil of rice.</title>
        <authorList>
            <person name="Wang H."/>
        </authorList>
    </citation>
    <scope>NUCLEOTIDE SEQUENCE [LARGE SCALE GENOMIC DNA]</scope>
    <source>
        <strain evidence="2 3">C340-1</strain>
    </source>
</reference>
<evidence type="ECO:0000313" key="3">
    <source>
        <dbReference type="Proteomes" id="UP001227317"/>
    </source>
</evidence>
<organism evidence="2 3">
    <name type="scientific">Azospirillum isscasi</name>
    <dbReference type="NCBI Taxonomy" id="3053926"/>
    <lineage>
        <taxon>Bacteria</taxon>
        <taxon>Pseudomonadati</taxon>
        <taxon>Pseudomonadota</taxon>
        <taxon>Alphaproteobacteria</taxon>
        <taxon>Rhodospirillales</taxon>
        <taxon>Azospirillaceae</taxon>
        <taxon>Azospirillum</taxon>
    </lineage>
</organism>
<evidence type="ECO:0000259" key="1">
    <source>
        <dbReference type="Pfam" id="PF20508"/>
    </source>
</evidence>
<dbReference type="RefSeq" id="WP_306709437.1">
    <property type="nucleotide sequence ID" value="NZ_JAUJFI010000122.1"/>
</dbReference>
<protein>
    <recommendedName>
        <fullName evidence="1">DUF6734 domain-containing protein</fullName>
    </recommendedName>
</protein>
<evidence type="ECO:0000313" key="2">
    <source>
        <dbReference type="EMBL" id="MDQ2105124.1"/>
    </source>
</evidence>
<sequence>MNGYKAKASRTVGMDRQRRLIEAQERHAQYDRYNQDYDKAPLCAGAVGWSGLYQRANPIMTSTTRLDMTAVWSLWTTPLPESKWAETLKMLALSVEVARPQFRDCVLVTDRRGRHLLVDQLGLEFDAILVDLDGELADLSPHWWAAGKLAAYRIMAERGRPFIHIDNDLFWWTVPPGIESKAVIAQNFEYTDQHSAPENNAYDLDRFTTFASRHCIDLPPAWRWAEQEFGMHRRAVNCGVFGGNDSAFIKNYATQALSLITRTPFRSFYDEAAPRRGDACVFEQWFLDALACFHGIDVFVVYDSLEAAHDVTVTDMTHLLGPNSKTAPENVRAVDAILARDYPAIWGRPCRLKGK</sequence>
<gene>
    <name evidence="2" type="ORF">QSG27_20655</name>
</gene>
<accession>A0ABU0WNI8</accession>
<proteinExistence type="predicted"/>
<keyword evidence="3" id="KW-1185">Reference proteome</keyword>
<name>A0ABU0WNI8_9PROT</name>
<dbReference type="EMBL" id="JAUJFI010000122">
    <property type="protein sequence ID" value="MDQ2105124.1"/>
    <property type="molecule type" value="Genomic_DNA"/>
</dbReference>
<feature type="domain" description="DUF6734" evidence="1">
    <location>
        <begin position="91"/>
        <end position="348"/>
    </location>
</feature>
<comment type="caution">
    <text evidence="2">The sequence shown here is derived from an EMBL/GenBank/DDBJ whole genome shotgun (WGS) entry which is preliminary data.</text>
</comment>
<dbReference type="InterPro" id="IPR046621">
    <property type="entry name" value="DUF6734"/>
</dbReference>